<organism evidence="3 4">
    <name type="scientific">[Clostridium] citroniae WAL-19142</name>
    <dbReference type="NCBI Taxonomy" id="742734"/>
    <lineage>
        <taxon>Bacteria</taxon>
        <taxon>Bacillati</taxon>
        <taxon>Bacillota</taxon>
        <taxon>Clostridia</taxon>
        <taxon>Lachnospirales</taxon>
        <taxon>Lachnospiraceae</taxon>
        <taxon>Enterocloster</taxon>
    </lineage>
</organism>
<dbReference type="InterPro" id="IPR036291">
    <property type="entry name" value="NAD(P)-bd_dom_sf"/>
</dbReference>
<dbReference type="AlphaFoldDB" id="A0A0J9C3W9"/>
<dbReference type="Pfam" id="PF13561">
    <property type="entry name" value="adh_short_C2"/>
    <property type="match status" value="1"/>
</dbReference>
<dbReference type="RefSeq" id="WP_048930001.1">
    <property type="nucleotide sequence ID" value="NZ_KQ235878.1"/>
</dbReference>
<evidence type="ECO:0008006" key="5">
    <source>
        <dbReference type="Google" id="ProtNLM"/>
    </source>
</evidence>
<dbReference type="OrthoDB" id="9803333at2"/>
<dbReference type="GO" id="GO:0016616">
    <property type="term" value="F:oxidoreductase activity, acting on the CH-OH group of donors, NAD or NADP as acceptor"/>
    <property type="evidence" value="ECO:0007669"/>
    <property type="project" value="TreeGrafter"/>
</dbReference>
<dbReference type="Proteomes" id="UP000037392">
    <property type="component" value="Unassembled WGS sequence"/>
</dbReference>
<protein>
    <recommendedName>
        <fullName evidence="5">Gluconate 5-dehydrogenase</fullName>
    </recommendedName>
</protein>
<dbReference type="EMBL" id="ADLK01000021">
    <property type="protein sequence ID" value="KMW19129.1"/>
    <property type="molecule type" value="Genomic_DNA"/>
</dbReference>
<dbReference type="GeneID" id="93165269"/>
<dbReference type="FunFam" id="3.40.50.720:FF:000084">
    <property type="entry name" value="Short-chain dehydrogenase reductase"/>
    <property type="match status" value="1"/>
</dbReference>
<evidence type="ECO:0000256" key="1">
    <source>
        <dbReference type="ARBA" id="ARBA00006484"/>
    </source>
</evidence>
<evidence type="ECO:0000313" key="3">
    <source>
        <dbReference type="EMBL" id="KMW19129.1"/>
    </source>
</evidence>
<sequence length="276" mass="29205">MEKAGVEKADCILERFCLKGKTAIVTGGNTGLGADMALALAQAGANVIVTSRSLKRAKDAARELSEHYGINSLGLELVQQEWDSVEQMAGEAASFQGRIDILVNNAGGGAGLSDGDFAVRDIHAMEEMIAVNLMGVLYCCRAVAGYMIKQGRGKIVNIASVAGMVGRNRIIYKENGRNQQPVEYAAAKSGVIGMSRDLAAYLAPYGIHVNSLSPGLFNKGELSQGFDRDSSKKIPLGHMGHMGGDIMGPVLFLCSSASDYVTGHNLVVDGGFSIYR</sequence>
<dbReference type="SUPFAM" id="SSF51735">
    <property type="entry name" value="NAD(P)-binding Rossmann-fold domains"/>
    <property type="match status" value="1"/>
</dbReference>
<dbReference type="PATRIC" id="fig|742734.4.peg.2806"/>
<name>A0A0J9C3W9_9FIRM</name>
<gene>
    <name evidence="3" type="ORF">HMPREF9470_02614</name>
</gene>
<dbReference type="PRINTS" id="PR00081">
    <property type="entry name" value="GDHRDH"/>
</dbReference>
<evidence type="ECO:0000313" key="4">
    <source>
        <dbReference type="Proteomes" id="UP000037392"/>
    </source>
</evidence>
<dbReference type="PANTHER" id="PTHR42760">
    <property type="entry name" value="SHORT-CHAIN DEHYDROGENASES/REDUCTASES FAMILY MEMBER"/>
    <property type="match status" value="1"/>
</dbReference>
<proteinExistence type="inferred from homology"/>
<comment type="similarity">
    <text evidence="1">Belongs to the short-chain dehydrogenases/reductases (SDR) family.</text>
</comment>
<reference evidence="3 4" key="1">
    <citation type="submission" date="2011-04" db="EMBL/GenBank/DDBJ databases">
        <title>The Genome Sequence of Clostridium citroniae WAL-19142.</title>
        <authorList>
            <consortium name="The Broad Institute Genome Sequencing Platform"/>
            <person name="Earl A."/>
            <person name="Ward D."/>
            <person name="Feldgarden M."/>
            <person name="Gevers D."/>
            <person name="Warren Y.A."/>
            <person name="Tyrrell K.L."/>
            <person name="Citron D.M."/>
            <person name="Goldstein E.J."/>
            <person name="Daigneault M."/>
            <person name="Allen-Vercoe E."/>
            <person name="Young S.K."/>
            <person name="Zeng Q."/>
            <person name="Gargeya S."/>
            <person name="Fitzgerald M."/>
            <person name="Haas B."/>
            <person name="Abouelleil A."/>
            <person name="Alvarado L."/>
            <person name="Arachchi H.M."/>
            <person name="Berlin A."/>
            <person name="Brown A."/>
            <person name="Chapman S.B."/>
            <person name="Chen Z."/>
            <person name="Dunbar C."/>
            <person name="Freedman E."/>
            <person name="Gearin G."/>
            <person name="Gellesch M."/>
            <person name="Goldberg J."/>
            <person name="Griggs A."/>
            <person name="Gujja S."/>
            <person name="Heilman E.R."/>
            <person name="Heiman D."/>
            <person name="Howarth C."/>
            <person name="Larson L."/>
            <person name="Lui A."/>
            <person name="MacDonald P.J."/>
            <person name="Mehta T."/>
            <person name="Montmayeur A."/>
            <person name="Murphy C."/>
            <person name="Neiman D."/>
            <person name="Pearson M."/>
            <person name="Priest M."/>
            <person name="Roberts A."/>
            <person name="Saif S."/>
            <person name="Shea T."/>
            <person name="Shenoy N."/>
            <person name="Sisk P."/>
            <person name="Stolte C."/>
            <person name="Sykes S."/>
            <person name="White J."/>
            <person name="Yandava C."/>
            <person name="Wortman J."/>
            <person name="Nusbaum C."/>
            <person name="Birren B."/>
        </authorList>
    </citation>
    <scope>NUCLEOTIDE SEQUENCE [LARGE SCALE GENOMIC DNA]</scope>
    <source>
        <strain evidence="3 4">WAL-19142</strain>
    </source>
</reference>
<evidence type="ECO:0000256" key="2">
    <source>
        <dbReference type="ARBA" id="ARBA00023002"/>
    </source>
</evidence>
<comment type="caution">
    <text evidence="3">The sequence shown here is derived from an EMBL/GenBank/DDBJ whole genome shotgun (WGS) entry which is preliminary data.</text>
</comment>
<dbReference type="Gene3D" id="3.40.50.720">
    <property type="entry name" value="NAD(P)-binding Rossmann-like Domain"/>
    <property type="match status" value="1"/>
</dbReference>
<dbReference type="InterPro" id="IPR002347">
    <property type="entry name" value="SDR_fam"/>
</dbReference>
<accession>A0A0J9C3W9</accession>
<dbReference type="PRINTS" id="PR00080">
    <property type="entry name" value="SDRFAMILY"/>
</dbReference>
<dbReference type="GO" id="GO:0008206">
    <property type="term" value="P:bile acid metabolic process"/>
    <property type="evidence" value="ECO:0007669"/>
    <property type="project" value="UniProtKB-ARBA"/>
</dbReference>
<keyword evidence="2" id="KW-0560">Oxidoreductase</keyword>